<organism evidence="1 2">
    <name type="scientific">Candidatus Terasakiella magnetica</name>
    <dbReference type="NCBI Taxonomy" id="1867952"/>
    <lineage>
        <taxon>Bacteria</taxon>
        <taxon>Pseudomonadati</taxon>
        <taxon>Pseudomonadota</taxon>
        <taxon>Alphaproteobacteria</taxon>
        <taxon>Rhodospirillales</taxon>
        <taxon>Terasakiellaceae</taxon>
        <taxon>Terasakiella</taxon>
    </lineage>
</organism>
<sequence>MRLRSCRYDFLMGDTASRYLTNKSPNDNSSKILWSSPFCSASMVVSSERTHLIKSDFLAKLLTLDLQPLRLTIPCHFLPCRLTVATD</sequence>
<dbReference type="STRING" id="1867952.MTBPR1_50096"/>
<evidence type="ECO:0000313" key="2">
    <source>
        <dbReference type="Proteomes" id="UP000231658"/>
    </source>
</evidence>
<dbReference type="Proteomes" id="UP000231658">
    <property type="component" value="Unassembled WGS sequence"/>
</dbReference>
<protein>
    <submittedName>
        <fullName evidence="1">Uncharacterized protein</fullName>
    </submittedName>
</protein>
<accession>A0A1C3RJA0</accession>
<name>A0A1C3RJA0_9PROT</name>
<proteinExistence type="predicted"/>
<reference evidence="1 2" key="1">
    <citation type="submission" date="2016-07" db="EMBL/GenBank/DDBJ databases">
        <authorList>
            <person name="Lefevre C.T."/>
        </authorList>
    </citation>
    <scope>NUCLEOTIDE SEQUENCE [LARGE SCALE GENOMIC DNA]</scope>
    <source>
        <strain evidence="1">PR1</strain>
    </source>
</reference>
<evidence type="ECO:0000313" key="1">
    <source>
        <dbReference type="EMBL" id="SCA57340.1"/>
    </source>
</evidence>
<dbReference type="EMBL" id="FLYE01000044">
    <property type="protein sequence ID" value="SCA57340.1"/>
    <property type="molecule type" value="Genomic_DNA"/>
</dbReference>
<keyword evidence="2" id="KW-1185">Reference proteome</keyword>
<dbReference type="AlphaFoldDB" id="A0A1C3RJA0"/>
<gene>
    <name evidence="1" type="ORF">MTBPR1_50096</name>
</gene>